<evidence type="ECO:0000313" key="2">
    <source>
        <dbReference type="EMBL" id="KKL15976.1"/>
    </source>
</evidence>
<feature type="transmembrane region" description="Helical" evidence="1">
    <location>
        <begin position="117"/>
        <end position="143"/>
    </location>
</feature>
<accession>A0A0F9DDW7</accession>
<feature type="non-terminal residue" evidence="2">
    <location>
        <position position="169"/>
    </location>
</feature>
<reference evidence="2" key="1">
    <citation type="journal article" date="2015" name="Nature">
        <title>Complex archaea that bridge the gap between prokaryotes and eukaryotes.</title>
        <authorList>
            <person name="Spang A."/>
            <person name="Saw J.H."/>
            <person name="Jorgensen S.L."/>
            <person name="Zaremba-Niedzwiedzka K."/>
            <person name="Martijn J."/>
            <person name="Lind A.E."/>
            <person name="van Eijk R."/>
            <person name="Schleper C."/>
            <person name="Guy L."/>
            <person name="Ettema T.J."/>
        </authorList>
    </citation>
    <scope>NUCLEOTIDE SEQUENCE</scope>
</reference>
<comment type="caution">
    <text evidence="2">The sequence shown here is derived from an EMBL/GenBank/DDBJ whole genome shotgun (WGS) entry which is preliminary data.</text>
</comment>
<keyword evidence="1" id="KW-0812">Transmembrane</keyword>
<feature type="transmembrane region" description="Helical" evidence="1">
    <location>
        <begin position="150"/>
        <end position="168"/>
    </location>
</feature>
<name>A0A0F9DDW7_9ZZZZ</name>
<organism evidence="2">
    <name type="scientific">marine sediment metagenome</name>
    <dbReference type="NCBI Taxonomy" id="412755"/>
    <lineage>
        <taxon>unclassified sequences</taxon>
        <taxon>metagenomes</taxon>
        <taxon>ecological metagenomes</taxon>
    </lineage>
</organism>
<keyword evidence="1" id="KW-0472">Membrane</keyword>
<keyword evidence="1" id="KW-1133">Transmembrane helix</keyword>
<dbReference type="EMBL" id="LAZR01039846">
    <property type="protein sequence ID" value="KKL15976.1"/>
    <property type="molecule type" value="Genomic_DNA"/>
</dbReference>
<evidence type="ECO:0000256" key="1">
    <source>
        <dbReference type="SAM" id="Phobius"/>
    </source>
</evidence>
<sequence>MTYIEPFPKPNLSKLQGQLQAGEGTEADLVGLGRDLAGVEDQLQSIFNRASSVADVVGGAMTRAFLDRLDKGGNIHSFLKNISAGLREVGEQLLFAFGTALGNAITGLIQGTTGIKAALGGLIIAVGNLAIAFGTVLLLIGLIPGFQSNIPLGLALIAAGIGLVAVGAA</sequence>
<dbReference type="AlphaFoldDB" id="A0A0F9DDW7"/>
<protein>
    <submittedName>
        <fullName evidence="2">Uncharacterized protein</fullName>
    </submittedName>
</protein>
<gene>
    <name evidence="2" type="ORF">LCGC14_2500190</name>
</gene>
<proteinExistence type="predicted"/>